<comment type="caution">
    <text evidence="1">The sequence shown here is derived from an EMBL/GenBank/DDBJ whole genome shotgun (WGS) entry which is preliminary data.</text>
</comment>
<dbReference type="EMBL" id="JAGGLB010000016">
    <property type="protein sequence ID" value="MBP1992924.1"/>
    <property type="molecule type" value="Genomic_DNA"/>
</dbReference>
<proteinExistence type="predicted"/>
<sequence>MYNIFCTNGDFEFLYANIIKLSKKIEQKNGNLTIEA</sequence>
<gene>
    <name evidence="1" type="ORF">J2Z66_004541</name>
</gene>
<accession>A0ABS4J284</accession>
<protein>
    <submittedName>
        <fullName evidence="1">Uncharacterized protein</fullName>
    </submittedName>
</protein>
<evidence type="ECO:0000313" key="1">
    <source>
        <dbReference type="EMBL" id="MBP1992924.1"/>
    </source>
</evidence>
<reference evidence="1 2" key="1">
    <citation type="submission" date="2021-03" db="EMBL/GenBank/DDBJ databases">
        <title>Genomic Encyclopedia of Type Strains, Phase IV (KMG-IV): sequencing the most valuable type-strain genomes for metagenomic binning, comparative biology and taxonomic classification.</title>
        <authorList>
            <person name="Goeker M."/>
        </authorList>
    </citation>
    <scope>NUCLEOTIDE SEQUENCE [LARGE SCALE GENOMIC DNA]</scope>
    <source>
        <strain evidence="1 2">DSM 26048</strain>
    </source>
</reference>
<evidence type="ECO:0000313" key="2">
    <source>
        <dbReference type="Proteomes" id="UP001519287"/>
    </source>
</evidence>
<organism evidence="1 2">
    <name type="scientific">Paenibacillus eucommiae</name>
    <dbReference type="NCBI Taxonomy" id="1355755"/>
    <lineage>
        <taxon>Bacteria</taxon>
        <taxon>Bacillati</taxon>
        <taxon>Bacillota</taxon>
        <taxon>Bacilli</taxon>
        <taxon>Bacillales</taxon>
        <taxon>Paenibacillaceae</taxon>
        <taxon>Paenibacillus</taxon>
    </lineage>
</organism>
<keyword evidence="2" id="KW-1185">Reference proteome</keyword>
<name>A0ABS4J284_9BACL</name>
<dbReference type="Proteomes" id="UP001519287">
    <property type="component" value="Unassembled WGS sequence"/>
</dbReference>